<dbReference type="CDD" id="cd15831">
    <property type="entry name" value="BTAD"/>
    <property type="match status" value="1"/>
</dbReference>
<evidence type="ECO:0000256" key="2">
    <source>
        <dbReference type="ARBA" id="ARBA00023012"/>
    </source>
</evidence>
<dbReference type="Proteomes" id="UP000517765">
    <property type="component" value="Unassembled WGS sequence"/>
</dbReference>
<gene>
    <name evidence="7" type="ORF">FNX44_003155</name>
    <name evidence="6" type="ORF">H3147_04710</name>
</gene>
<evidence type="ECO:0000259" key="5">
    <source>
        <dbReference type="PROSITE" id="PS51755"/>
    </source>
</evidence>
<protein>
    <submittedName>
        <fullName evidence="7">Tetratricopeptide repeat protein</fullName>
    </submittedName>
    <submittedName>
        <fullName evidence="6">Winged helix-turn-helix domain-containing protein</fullName>
    </submittedName>
</protein>
<proteinExistence type="inferred from homology"/>
<dbReference type="GO" id="GO:0000160">
    <property type="term" value="P:phosphorelay signal transduction system"/>
    <property type="evidence" value="ECO:0007669"/>
    <property type="project" value="UniProtKB-KW"/>
</dbReference>
<reference evidence="9" key="2">
    <citation type="submission" date="2020-05" db="EMBL/GenBank/DDBJ databases">
        <title>Classification of alakaliphilic streptomycetes isolated from an alkaline soil next to Lonar Crater, India and a proposal for the recognition of Streptomyces alkaliterrae sp. nov.</title>
        <authorList>
            <person name="Golinska P."/>
        </authorList>
    </citation>
    <scope>NUCLEOTIDE SEQUENCE [LARGE SCALE GENOMIC DNA]</scope>
    <source>
        <strain evidence="9">OF8</strain>
    </source>
</reference>
<dbReference type="RefSeq" id="WP_143646368.1">
    <property type="nucleotide sequence ID" value="NZ_JABJXA010000017.1"/>
</dbReference>
<dbReference type="SUPFAM" id="SSF52540">
    <property type="entry name" value="P-loop containing nucleoside triphosphate hydrolases"/>
    <property type="match status" value="1"/>
</dbReference>
<dbReference type="EMBL" id="JABJXA010000017">
    <property type="protein sequence ID" value="MBB1258131.1"/>
    <property type="molecule type" value="Genomic_DNA"/>
</dbReference>
<dbReference type="GO" id="GO:0006355">
    <property type="term" value="P:regulation of DNA-templated transcription"/>
    <property type="evidence" value="ECO:0007669"/>
    <property type="project" value="InterPro"/>
</dbReference>
<name>A0A5P0YLV6_9ACTN</name>
<dbReference type="AlphaFoldDB" id="A0A5P0YLV6"/>
<dbReference type="SMART" id="SM00028">
    <property type="entry name" value="TPR"/>
    <property type="match status" value="3"/>
</dbReference>
<evidence type="ECO:0000256" key="3">
    <source>
        <dbReference type="ARBA" id="ARBA00023125"/>
    </source>
</evidence>
<dbReference type="SMART" id="SM00862">
    <property type="entry name" value="Trans_reg_C"/>
    <property type="match status" value="1"/>
</dbReference>
<dbReference type="SMART" id="SM01043">
    <property type="entry name" value="BTAD"/>
    <property type="match status" value="1"/>
</dbReference>
<dbReference type="InterPro" id="IPR005158">
    <property type="entry name" value="BTAD"/>
</dbReference>
<dbReference type="Pfam" id="PF03704">
    <property type="entry name" value="BTAD"/>
    <property type="match status" value="1"/>
</dbReference>
<feature type="DNA-binding region" description="OmpR/PhoB-type" evidence="4">
    <location>
        <begin position="1"/>
        <end position="96"/>
    </location>
</feature>
<dbReference type="Pfam" id="PF13424">
    <property type="entry name" value="TPR_12"/>
    <property type="match status" value="1"/>
</dbReference>
<dbReference type="PROSITE" id="PS51755">
    <property type="entry name" value="OMPR_PHOB"/>
    <property type="match status" value="1"/>
</dbReference>
<comment type="similarity">
    <text evidence="1">Belongs to the AfsR/DnrI/RedD regulatory family.</text>
</comment>
<keyword evidence="8" id="KW-1185">Reference proteome</keyword>
<dbReference type="SMART" id="SM00382">
    <property type="entry name" value="AAA"/>
    <property type="match status" value="1"/>
</dbReference>
<evidence type="ECO:0000313" key="9">
    <source>
        <dbReference type="Proteomes" id="UP000517765"/>
    </source>
</evidence>
<keyword evidence="3 4" id="KW-0238">DNA-binding</keyword>
<dbReference type="InterPro" id="IPR016032">
    <property type="entry name" value="Sig_transdc_resp-reg_C-effctor"/>
</dbReference>
<dbReference type="Proteomes" id="UP000320857">
    <property type="component" value="Unassembled WGS sequence"/>
</dbReference>
<evidence type="ECO:0000313" key="8">
    <source>
        <dbReference type="Proteomes" id="UP000320857"/>
    </source>
</evidence>
<reference evidence="6" key="3">
    <citation type="journal article" name="Syst. Appl. Microbiol.">
        <title>Streptomyces alkaliterrae sp. nov., isolated from an alkaline soil, and emended descriptions of Streptomyces alkaliphilus, Streptomyces calidiresistens and Streptomyces durbertensis.</title>
        <authorList>
            <person name="Swiecimska M."/>
            <person name="Golinska P."/>
            <person name="Nouioui I."/>
            <person name="Wypij M."/>
            <person name="Rai M."/>
            <person name="Sangal V."/>
            <person name="Goodfellow M."/>
        </authorList>
    </citation>
    <scope>NUCLEOTIDE SEQUENCE</scope>
    <source>
        <strain evidence="6">OF8</strain>
    </source>
</reference>
<organism evidence="7 8">
    <name type="scientific">Streptomyces alkaliterrae</name>
    <dbReference type="NCBI Taxonomy" id="2213162"/>
    <lineage>
        <taxon>Bacteria</taxon>
        <taxon>Bacillati</taxon>
        <taxon>Actinomycetota</taxon>
        <taxon>Actinomycetes</taxon>
        <taxon>Kitasatosporales</taxon>
        <taxon>Streptomycetaceae</taxon>
        <taxon>Streptomyces</taxon>
    </lineage>
</organism>
<dbReference type="EMBL" id="VJYK02000017">
    <property type="protein sequence ID" value="MQS00890.1"/>
    <property type="molecule type" value="Genomic_DNA"/>
</dbReference>
<dbReference type="SUPFAM" id="SSF48452">
    <property type="entry name" value="TPR-like"/>
    <property type="match status" value="3"/>
</dbReference>
<dbReference type="PANTHER" id="PTHR47691:SF3">
    <property type="entry name" value="HTH-TYPE TRANSCRIPTIONAL REGULATOR RV0890C-RELATED"/>
    <property type="match status" value="1"/>
</dbReference>
<evidence type="ECO:0000313" key="7">
    <source>
        <dbReference type="EMBL" id="MQS00890.1"/>
    </source>
</evidence>
<dbReference type="InterPro" id="IPR019734">
    <property type="entry name" value="TPR_rpt"/>
</dbReference>
<dbReference type="InterPro" id="IPR027417">
    <property type="entry name" value="P-loop_NTPase"/>
</dbReference>
<dbReference type="InterPro" id="IPR001867">
    <property type="entry name" value="OmpR/PhoB-type_DNA-bd"/>
</dbReference>
<dbReference type="GO" id="GO:0003677">
    <property type="term" value="F:DNA binding"/>
    <property type="evidence" value="ECO:0007669"/>
    <property type="project" value="UniProtKB-UniRule"/>
</dbReference>
<evidence type="ECO:0000256" key="4">
    <source>
        <dbReference type="PROSITE-ProRule" id="PRU01091"/>
    </source>
</evidence>
<dbReference type="PANTHER" id="PTHR47691">
    <property type="entry name" value="REGULATOR-RELATED"/>
    <property type="match status" value="1"/>
</dbReference>
<dbReference type="InterPro" id="IPR036388">
    <property type="entry name" value="WH-like_DNA-bd_sf"/>
</dbReference>
<dbReference type="Pfam" id="PF00486">
    <property type="entry name" value="Trans_reg_C"/>
    <property type="match status" value="1"/>
</dbReference>
<feature type="domain" description="OmpR/PhoB-type" evidence="5">
    <location>
        <begin position="1"/>
        <end position="96"/>
    </location>
</feature>
<comment type="caution">
    <text evidence="7">The sequence shown here is derived from an EMBL/GenBank/DDBJ whole genome shotgun (WGS) entry which is preliminary data.</text>
</comment>
<keyword evidence="2" id="KW-0902">Two-component regulatory system</keyword>
<sequence length="1031" mass="110297">MYFSVLGPVTARTVDGGEVDIPEAKVRALLAMLLADAGRTVPVDRLVDGLWGERLPRNPAGALQTKVSRLRRALRAAGPGAEALVESTYQGYRLRIGPKDLDSRRFTDLAAEAAEQTDPRVRVELLTEALTLWRAEPFSALGVPQPVRAEAERLSEQRLTVLEMLAEARLELGEHHSLAGELGELAARHPLRERLWALRITALYRAGRQSEALAAYSWVRERLADELGVDPGPELAALHQAVLTQDPALGAPPAPTAAVPEPRRSAHEAPGAALADLIGRQDALSAVCDLLGTHRLVTLIGPGGVGKTRLAREAARQVAADHPDGVRMVGLAGSADVTEQIGAALGVREEGLAGLEAALRARRLLLVDNCEHLIESAAEAARRLLTAAPGLTILATSREPLGLAGEAVWTVPPLTQRDAERLFAARAAAAVPGFTVTAADAEAVATICRRLDRSPLALELAATRVRALGVQTLAARLDDRFRLLSGGTRGVPPRQRSLKAVIDWSWGLLNEQERQVLRSLAVFTDGCTIEAAEAVCPDDLDVLGALIRLVDCSVLTTVDGPRYHLPETVAAYACERLAETREADALHQRHHAYYAELAARTAAGLHGPEQQRWLAHRDPENGNLRTALDRAVRREDTGQALRLVLDSVWYWYLRGRLREARRSLADVLRLGGDAPGGLRAQALLWHAGFARLTGQDVDGSAAAPAPAADSGADGARAEWFLGHAFLKAGEDLARSETLVDRALEGSRASGDRWGVAAAQSSRSLHALLRGDLTAAKSRAQEAHILFAELGDSWGRLQTTYPLAALAAIAGDYTLATQLHRDGLRLAQDLGFWADAADRITGLGRVALLVGDFAEATELHRNARALAAEHGYAAGEIHAEIGLALGARRQGDFDLAGQLLDKTLAWHREVEFGPGPALLLAELGFLAEQRGDVSAALAWHRQGLAVARESQDPRAVALAQEGLAGAHALAGGPERAARLLGTATRARELVGAPLPDAERDDVERITARILAVLETERFSAEFSTDADGDADH</sequence>
<dbReference type="Gene3D" id="1.10.10.10">
    <property type="entry name" value="Winged helix-like DNA-binding domain superfamily/Winged helix DNA-binding domain"/>
    <property type="match status" value="1"/>
</dbReference>
<evidence type="ECO:0000313" key="6">
    <source>
        <dbReference type="EMBL" id="MBB1258131.1"/>
    </source>
</evidence>
<dbReference type="InterPro" id="IPR011990">
    <property type="entry name" value="TPR-like_helical_dom_sf"/>
</dbReference>
<dbReference type="Gene3D" id="1.25.40.10">
    <property type="entry name" value="Tetratricopeptide repeat domain"/>
    <property type="match status" value="2"/>
</dbReference>
<evidence type="ECO:0000256" key="1">
    <source>
        <dbReference type="ARBA" id="ARBA00005820"/>
    </source>
</evidence>
<dbReference type="Gene3D" id="3.40.50.300">
    <property type="entry name" value="P-loop containing nucleotide triphosphate hydrolases"/>
    <property type="match status" value="1"/>
</dbReference>
<dbReference type="InterPro" id="IPR003593">
    <property type="entry name" value="AAA+_ATPase"/>
</dbReference>
<reference evidence="7 8" key="1">
    <citation type="submission" date="2019-10" db="EMBL/GenBank/DDBJ databases">
        <title>Streptomyces sp. nov., a novel actinobacterium isolated from alkaline environment.</title>
        <authorList>
            <person name="Golinska P."/>
        </authorList>
    </citation>
    <scope>NUCLEOTIDE SEQUENCE [LARGE SCALE GENOMIC DNA]</scope>
    <source>
        <strain evidence="7 8">OF1</strain>
    </source>
</reference>
<accession>A0A5P0YLV6</accession>
<dbReference type="OrthoDB" id="499349at2"/>
<dbReference type="SUPFAM" id="SSF46894">
    <property type="entry name" value="C-terminal effector domain of the bipartite response regulators"/>
    <property type="match status" value="1"/>
</dbReference>